<proteinExistence type="predicted"/>
<reference evidence="1" key="1">
    <citation type="submission" date="2018-02" db="EMBL/GenBank/DDBJ databases">
        <title>Rhizophora mucronata_Transcriptome.</title>
        <authorList>
            <person name="Meera S.P."/>
            <person name="Sreeshan A."/>
            <person name="Augustine A."/>
        </authorList>
    </citation>
    <scope>NUCLEOTIDE SEQUENCE</scope>
    <source>
        <tissue evidence="1">Leaf</tissue>
    </source>
</reference>
<protein>
    <submittedName>
        <fullName evidence="1">Uncharacterized protein</fullName>
    </submittedName>
</protein>
<accession>A0A2P2NZ85</accession>
<sequence length="39" mass="4782">MMIPFVNRCRPLHCRRCHQTLVRQWFQIAITQAKMILLQ</sequence>
<name>A0A2P2NZ85_RHIMU</name>
<evidence type="ECO:0000313" key="1">
    <source>
        <dbReference type="EMBL" id="MBX47818.1"/>
    </source>
</evidence>
<organism evidence="1">
    <name type="scientific">Rhizophora mucronata</name>
    <name type="common">Asiatic mangrove</name>
    <dbReference type="NCBI Taxonomy" id="61149"/>
    <lineage>
        <taxon>Eukaryota</taxon>
        <taxon>Viridiplantae</taxon>
        <taxon>Streptophyta</taxon>
        <taxon>Embryophyta</taxon>
        <taxon>Tracheophyta</taxon>
        <taxon>Spermatophyta</taxon>
        <taxon>Magnoliopsida</taxon>
        <taxon>eudicotyledons</taxon>
        <taxon>Gunneridae</taxon>
        <taxon>Pentapetalae</taxon>
        <taxon>rosids</taxon>
        <taxon>fabids</taxon>
        <taxon>Malpighiales</taxon>
        <taxon>Rhizophoraceae</taxon>
        <taxon>Rhizophora</taxon>
    </lineage>
</organism>
<dbReference type="AlphaFoldDB" id="A0A2P2NZ85"/>
<dbReference type="EMBL" id="GGEC01067334">
    <property type="protein sequence ID" value="MBX47818.1"/>
    <property type="molecule type" value="Transcribed_RNA"/>
</dbReference>